<comment type="caution">
    <text evidence="3">The sequence shown here is derived from an EMBL/GenBank/DDBJ whole genome shotgun (WGS) entry which is preliminary data.</text>
</comment>
<dbReference type="Gene3D" id="1.10.1130.10">
    <property type="entry name" value="Flavocytochrome C3, Chain A"/>
    <property type="match status" value="1"/>
</dbReference>
<dbReference type="PANTHER" id="PTHR35038">
    <property type="entry name" value="DISSIMILATORY SULFITE REDUCTASE SIRA"/>
    <property type="match status" value="1"/>
</dbReference>
<evidence type="ECO:0000313" key="3">
    <source>
        <dbReference type="EMBL" id="OGF67395.1"/>
    </source>
</evidence>
<dbReference type="EMBL" id="MFGW01000056">
    <property type="protein sequence ID" value="OGF67395.1"/>
    <property type="molecule type" value="Genomic_DNA"/>
</dbReference>
<evidence type="ECO:0000256" key="1">
    <source>
        <dbReference type="ARBA" id="ARBA00022729"/>
    </source>
</evidence>
<reference evidence="3 4" key="1">
    <citation type="journal article" date="2016" name="Nat. Commun.">
        <title>Thousands of microbial genomes shed light on interconnected biogeochemical processes in an aquifer system.</title>
        <authorList>
            <person name="Anantharaman K."/>
            <person name="Brown C.T."/>
            <person name="Hug L.A."/>
            <person name="Sharon I."/>
            <person name="Castelle C.J."/>
            <person name="Probst A.J."/>
            <person name="Thomas B.C."/>
            <person name="Singh A."/>
            <person name="Wilkins M.J."/>
            <person name="Karaoz U."/>
            <person name="Brodie E.L."/>
            <person name="Williams K.H."/>
            <person name="Hubbard S.S."/>
            <person name="Banfield J.F."/>
        </authorList>
    </citation>
    <scope>NUCLEOTIDE SEQUENCE [LARGE SCALE GENOMIC DNA]</scope>
</reference>
<proteinExistence type="predicted"/>
<gene>
    <name evidence="3" type="ORF">A2Y62_00990</name>
</gene>
<dbReference type="InterPro" id="IPR036280">
    <property type="entry name" value="Multihaem_cyt_sf"/>
</dbReference>
<dbReference type="SUPFAM" id="SSF48695">
    <property type="entry name" value="Multiheme cytochromes"/>
    <property type="match status" value="1"/>
</dbReference>
<organism evidence="3 4">
    <name type="scientific">Candidatus Fischerbacteria bacterium RBG_13_37_8</name>
    <dbReference type="NCBI Taxonomy" id="1817863"/>
    <lineage>
        <taxon>Bacteria</taxon>
        <taxon>Candidatus Fischeribacteriota</taxon>
    </lineage>
</organism>
<dbReference type="STRING" id="1817863.A2Y62_00990"/>
<name>A0A1F5VVH2_9BACT</name>
<keyword evidence="2" id="KW-1133">Transmembrane helix</keyword>
<sequence length="210" mass="23594">MDYIKHPEYKKLILETCNKCHVSIFNVYSLSVHGKAIKNNILDAPVCTDCHGEHAIAEIASAESKVSKAKLPKTCSACHDQEKLVQKYNMPGKRFETYYDSYHGIINKYGESFVANCASCHGAHKILPSSDPKSTINVNNLSVTCGKCHPNANANFTRGKVHVRATKNVSFGVYLVRQFYTWFILILMILFISHITADIVRAVKKKRRSS</sequence>
<keyword evidence="1" id="KW-0732">Signal</keyword>
<dbReference type="GO" id="GO:0016491">
    <property type="term" value="F:oxidoreductase activity"/>
    <property type="evidence" value="ECO:0007669"/>
    <property type="project" value="TreeGrafter"/>
</dbReference>
<accession>A0A1F5VVH2</accession>
<dbReference type="AlphaFoldDB" id="A0A1F5VVH2"/>
<keyword evidence="2" id="KW-0472">Membrane</keyword>
<keyword evidence="2" id="KW-0812">Transmembrane</keyword>
<protein>
    <submittedName>
        <fullName evidence="3">Uncharacterized protein</fullName>
    </submittedName>
</protein>
<evidence type="ECO:0000313" key="4">
    <source>
        <dbReference type="Proteomes" id="UP000178943"/>
    </source>
</evidence>
<dbReference type="PANTHER" id="PTHR35038:SF6">
    <property type="entry name" value="SURFACE LOCALIZED DECAHEME CYTOCHROME C LIPOPROTEIN"/>
    <property type="match status" value="1"/>
</dbReference>
<dbReference type="Proteomes" id="UP000178943">
    <property type="component" value="Unassembled WGS sequence"/>
</dbReference>
<evidence type="ECO:0000256" key="2">
    <source>
        <dbReference type="SAM" id="Phobius"/>
    </source>
</evidence>
<dbReference type="InterPro" id="IPR051829">
    <property type="entry name" value="Multiheme_Cytochr_ET"/>
</dbReference>
<feature type="transmembrane region" description="Helical" evidence="2">
    <location>
        <begin position="179"/>
        <end position="200"/>
    </location>
</feature>
<dbReference type="CDD" id="cd08168">
    <property type="entry name" value="Cytochrom_C3"/>
    <property type="match status" value="1"/>
</dbReference>